<gene>
    <name evidence="1" type="ORF">ENN51_03380</name>
</gene>
<comment type="caution">
    <text evidence="1">The sequence shown here is derived from an EMBL/GenBank/DDBJ whole genome shotgun (WGS) entry which is preliminary data.</text>
</comment>
<dbReference type="Proteomes" id="UP000885672">
    <property type="component" value="Unassembled WGS sequence"/>
</dbReference>
<reference evidence="1" key="1">
    <citation type="journal article" date="2020" name="mSystems">
        <title>Genome- and Community-Level Interaction Insights into Carbon Utilization and Element Cycling Functions of Hydrothermarchaeota in Hydrothermal Sediment.</title>
        <authorList>
            <person name="Zhou Z."/>
            <person name="Liu Y."/>
            <person name="Xu W."/>
            <person name="Pan J."/>
            <person name="Luo Z.H."/>
            <person name="Li M."/>
        </authorList>
    </citation>
    <scope>NUCLEOTIDE SEQUENCE [LARGE SCALE GENOMIC DNA]</scope>
    <source>
        <strain evidence="1">SpSt-1182</strain>
    </source>
</reference>
<evidence type="ECO:0000313" key="1">
    <source>
        <dbReference type="EMBL" id="HDQ99312.1"/>
    </source>
</evidence>
<accession>A0A7V0T517</accession>
<name>A0A7V0T517_UNCW3</name>
<dbReference type="AlphaFoldDB" id="A0A7V0T517"/>
<protein>
    <submittedName>
        <fullName evidence="1">Succinate dehydrogenase/fumarate reductase flavoprotein subunit</fullName>
    </submittedName>
</protein>
<organism evidence="1">
    <name type="scientific">candidate division WOR-3 bacterium</name>
    <dbReference type="NCBI Taxonomy" id="2052148"/>
    <lineage>
        <taxon>Bacteria</taxon>
        <taxon>Bacteria division WOR-3</taxon>
    </lineage>
</organism>
<dbReference type="EMBL" id="DSBX01000130">
    <property type="protein sequence ID" value="HDQ99312.1"/>
    <property type="molecule type" value="Genomic_DNA"/>
</dbReference>
<feature type="non-terminal residue" evidence="1">
    <location>
        <position position="87"/>
    </location>
</feature>
<proteinExistence type="predicted"/>
<sequence>MMYPEAMQASIKRLEATRKERLGQKFPMRTADEKKELLQGFHPDYIGESMAELVLGPNKGNRTPHELAKLLQAWPVVEPKELSLDNP</sequence>